<dbReference type="GO" id="GO:0004519">
    <property type="term" value="F:endonuclease activity"/>
    <property type="evidence" value="ECO:0007669"/>
    <property type="project" value="UniProtKB-KW"/>
</dbReference>
<keyword evidence="5" id="KW-0255">Endonuclease</keyword>
<keyword evidence="4" id="KW-0479">Metal-binding</keyword>
<keyword evidence="3" id="KW-0540">Nuclease</keyword>
<dbReference type="GO" id="GO:0004222">
    <property type="term" value="F:metalloendopeptidase activity"/>
    <property type="evidence" value="ECO:0007669"/>
    <property type="project" value="InterPro"/>
</dbReference>
<dbReference type="SUPFAM" id="SSF55486">
    <property type="entry name" value="Metalloproteases ('zincins'), catalytic domain"/>
    <property type="match status" value="1"/>
</dbReference>
<accession>A0A381X3J0</accession>
<dbReference type="AlphaFoldDB" id="A0A381X3J0"/>
<evidence type="ECO:0000313" key="9">
    <source>
        <dbReference type="EMBL" id="SVA59336.1"/>
    </source>
</evidence>
<evidence type="ECO:0000256" key="7">
    <source>
        <dbReference type="ARBA" id="ARBA00022833"/>
    </source>
</evidence>
<proteinExistence type="inferred from homology"/>
<dbReference type="HAMAP" id="MF_00009">
    <property type="entry name" value="Endoribonucl_YbeY"/>
    <property type="match status" value="1"/>
</dbReference>
<dbReference type="InterPro" id="IPR020549">
    <property type="entry name" value="YbeY_CS"/>
</dbReference>
<keyword evidence="6" id="KW-0378">Hydrolase</keyword>
<dbReference type="InterPro" id="IPR023091">
    <property type="entry name" value="MetalPrtase_cat_dom_sf_prd"/>
</dbReference>
<gene>
    <name evidence="9" type="ORF">METZ01_LOCUS112190</name>
</gene>
<dbReference type="EMBL" id="UINC01013792">
    <property type="protein sequence ID" value="SVA59336.1"/>
    <property type="molecule type" value="Genomic_DNA"/>
</dbReference>
<dbReference type="PANTHER" id="PTHR46986">
    <property type="entry name" value="ENDORIBONUCLEASE YBEY, CHLOROPLASTIC"/>
    <property type="match status" value="1"/>
</dbReference>
<comment type="similarity">
    <text evidence="2">Belongs to the endoribonuclease YbeY family.</text>
</comment>
<evidence type="ECO:0000256" key="8">
    <source>
        <dbReference type="SAM" id="MobiDB-lite"/>
    </source>
</evidence>
<reference evidence="9" key="1">
    <citation type="submission" date="2018-05" db="EMBL/GenBank/DDBJ databases">
        <authorList>
            <person name="Lanie J.A."/>
            <person name="Ng W.-L."/>
            <person name="Kazmierczak K.M."/>
            <person name="Andrzejewski T.M."/>
            <person name="Davidsen T.M."/>
            <person name="Wayne K.J."/>
            <person name="Tettelin H."/>
            <person name="Glass J.I."/>
            <person name="Rusch D."/>
            <person name="Podicherti R."/>
            <person name="Tsui H.-C.T."/>
            <person name="Winkler M.E."/>
        </authorList>
    </citation>
    <scope>NUCLEOTIDE SEQUENCE</scope>
</reference>
<organism evidence="9">
    <name type="scientific">marine metagenome</name>
    <dbReference type="NCBI Taxonomy" id="408172"/>
    <lineage>
        <taxon>unclassified sequences</taxon>
        <taxon>metagenomes</taxon>
        <taxon>ecological metagenomes</taxon>
    </lineage>
</organism>
<evidence type="ECO:0000256" key="1">
    <source>
        <dbReference type="ARBA" id="ARBA00001947"/>
    </source>
</evidence>
<keyword evidence="7" id="KW-0862">Zinc</keyword>
<dbReference type="Pfam" id="PF02130">
    <property type="entry name" value="YbeY"/>
    <property type="match status" value="1"/>
</dbReference>
<dbReference type="PROSITE" id="PS01306">
    <property type="entry name" value="UPF0054"/>
    <property type="match status" value="1"/>
</dbReference>
<dbReference type="GO" id="GO:0006364">
    <property type="term" value="P:rRNA processing"/>
    <property type="evidence" value="ECO:0007669"/>
    <property type="project" value="InterPro"/>
</dbReference>
<sequence>MNHRRAWMPDSPHSLQEIDISVDEPYQQELSEVWLRTVMEAALVEALPQGEPAQVGLVVTDDKTVQELNRQFRGLDEVTDVLSFSASHSGHWEGDPQESDEASPESVDSEELNFVLPPGEPSPLGEVIISFPQTIRQAQERNGLVEQELALLIIHGVLHLVGYDHMEPEDEAQMQAKERSALAAVSQLEAGI</sequence>
<protein>
    <submittedName>
        <fullName evidence="9">Uncharacterized protein</fullName>
    </submittedName>
</protein>
<dbReference type="GO" id="GO:0046872">
    <property type="term" value="F:metal ion binding"/>
    <property type="evidence" value="ECO:0007669"/>
    <property type="project" value="UniProtKB-KW"/>
</dbReference>
<evidence type="ECO:0000256" key="3">
    <source>
        <dbReference type="ARBA" id="ARBA00022722"/>
    </source>
</evidence>
<comment type="cofactor">
    <cofactor evidence="1">
        <name>Zn(2+)</name>
        <dbReference type="ChEBI" id="CHEBI:29105"/>
    </cofactor>
</comment>
<dbReference type="PANTHER" id="PTHR46986:SF1">
    <property type="entry name" value="ENDORIBONUCLEASE YBEY, CHLOROPLASTIC"/>
    <property type="match status" value="1"/>
</dbReference>
<feature type="compositionally biased region" description="Acidic residues" evidence="8">
    <location>
        <begin position="95"/>
        <end position="108"/>
    </location>
</feature>
<dbReference type="InterPro" id="IPR002036">
    <property type="entry name" value="YbeY"/>
</dbReference>
<feature type="region of interest" description="Disordered" evidence="8">
    <location>
        <begin position="86"/>
        <end position="108"/>
    </location>
</feature>
<dbReference type="Gene3D" id="3.40.390.30">
    <property type="entry name" value="Metalloproteases ('zincins'), catalytic domain"/>
    <property type="match status" value="1"/>
</dbReference>
<evidence type="ECO:0000256" key="2">
    <source>
        <dbReference type="ARBA" id="ARBA00010875"/>
    </source>
</evidence>
<evidence type="ECO:0000256" key="5">
    <source>
        <dbReference type="ARBA" id="ARBA00022759"/>
    </source>
</evidence>
<name>A0A381X3J0_9ZZZZ</name>
<evidence type="ECO:0000256" key="4">
    <source>
        <dbReference type="ARBA" id="ARBA00022723"/>
    </source>
</evidence>
<dbReference type="NCBIfam" id="TIGR00043">
    <property type="entry name" value="rRNA maturation RNase YbeY"/>
    <property type="match status" value="1"/>
</dbReference>
<evidence type="ECO:0000256" key="6">
    <source>
        <dbReference type="ARBA" id="ARBA00022801"/>
    </source>
</evidence>